<dbReference type="AlphaFoldDB" id="A0A8C8RZT6"/>
<keyword evidence="8" id="KW-1185">Reference proteome</keyword>
<evidence type="ECO:0000313" key="8">
    <source>
        <dbReference type="Proteomes" id="UP000694393"/>
    </source>
</evidence>
<evidence type="ECO:0000256" key="2">
    <source>
        <dbReference type="ARBA" id="ARBA00023180"/>
    </source>
</evidence>
<name>A0A8C8RZT6_9SAUR</name>
<evidence type="ECO:0000313" key="7">
    <source>
        <dbReference type="Ensembl" id="ENSPCEP00000012181.1"/>
    </source>
</evidence>
<protein>
    <recommendedName>
        <fullName evidence="6">Immunoglobulin V-set domain-containing protein</fullName>
    </recommendedName>
</protein>
<feature type="region of interest" description="Disordered" evidence="5">
    <location>
        <begin position="1"/>
        <end position="23"/>
    </location>
</feature>
<keyword evidence="1" id="KW-0732">Signal</keyword>
<dbReference type="SUPFAM" id="SSF48726">
    <property type="entry name" value="Immunoglobulin"/>
    <property type="match status" value="1"/>
</dbReference>
<dbReference type="InterPro" id="IPR036179">
    <property type="entry name" value="Ig-like_dom_sf"/>
</dbReference>
<keyword evidence="3" id="KW-0393">Immunoglobulin domain</keyword>
<keyword evidence="2" id="KW-0325">Glycoprotein</keyword>
<evidence type="ECO:0000259" key="6">
    <source>
        <dbReference type="Pfam" id="PF07686"/>
    </source>
</evidence>
<reference evidence="7" key="2">
    <citation type="submission" date="2025-09" db="UniProtKB">
        <authorList>
            <consortium name="Ensembl"/>
        </authorList>
    </citation>
    <scope>IDENTIFICATION</scope>
</reference>
<evidence type="ECO:0000256" key="5">
    <source>
        <dbReference type="SAM" id="MobiDB-lite"/>
    </source>
</evidence>
<accession>A0A8C8RZT6</accession>
<dbReference type="InterPro" id="IPR013106">
    <property type="entry name" value="Ig_V-set"/>
</dbReference>
<dbReference type="Gene3D" id="2.60.40.10">
    <property type="entry name" value="Immunoglobulins"/>
    <property type="match status" value="1"/>
</dbReference>
<reference evidence="7" key="1">
    <citation type="submission" date="2025-08" db="UniProtKB">
        <authorList>
            <consortium name="Ensembl"/>
        </authorList>
    </citation>
    <scope>IDENTIFICATION</scope>
</reference>
<evidence type="ECO:0000256" key="4">
    <source>
        <dbReference type="ARBA" id="ARBA00038222"/>
    </source>
</evidence>
<dbReference type="Proteomes" id="UP000694393">
    <property type="component" value="Unplaced"/>
</dbReference>
<dbReference type="PANTHER" id="PTHR44427:SF1">
    <property type="entry name" value="CARCINOEMBRYONIC ANTIGEN-RELATED CELL ADHESION MOLECULE 1"/>
    <property type="match status" value="1"/>
</dbReference>
<sequence>MVGLPGRVVAGRVPRAPTDPPPRPLLPTAASVLISCLQPVPAQTSITIAPQSPAVGGDVSLAPQPPPQNFLACRWFRSANTDENRRIFNYSPNTNPAQTNGLAHTGRETAGPGCALNIAGLKLSDTGNYTVQVVTAGDSPIFRV</sequence>
<dbReference type="InterPro" id="IPR013783">
    <property type="entry name" value="Ig-like_fold"/>
</dbReference>
<dbReference type="InterPro" id="IPR050831">
    <property type="entry name" value="CEA_cell_adhesion"/>
</dbReference>
<evidence type="ECO:0000256" key="1">
    <source>
        <dbReference type="ARBA" id="ARBA00022729"/>
    </source>
</evidence>
<organism evidence="7 8">
    <name type="scientific">Pelusios castaneus</name>
    <name type="common">West African mud turtle</name>
    <dbReference type="NCBI Taxonomy" id="367368"/>
    <lineage>
        <taxon>Eukaryota</taxon>
        <taxon>Metazoa</taxon>
        <taxon>Chordata</taxon>
        <taxon>Craniata</taxon>
        <taxon>Vertebrata</taxon>
        <taxon>Euteleostomi</taxon>
        <taxon>Archelosauria</taxon>
        <taxon>Testudinata</taxon>
        <taxon>Testudines</taxon>
        <taxon>Pleurodira</taxon>
        <taxon>Pelomedusidae</taxon>
        <taxon>Pelusios</taxon>
    </lineage>
</organism>
<dbReference type="Pfam" id="PF07686">
    <property type="entry name" value="V-set"/>
    <property type="match status" value="1"/>
</dbReference>
<comment type="similarity">
    <text evidence="4">Belongs to the immunoglobulin superfamily. CEA family.</text>
</comment>
<feature type="domain" description="Immunoglobulin V-set" evidence="6">
    <location>
        <begin position="54"/>
        <end position="137"/>
    </location>
</feature>
<proteinExistence type="inferred from homology"/>
<dbReference type="PANTHER" id="PTHR44427">
    <property type="entry name" value="CARCINOEMBRYONIC ANTIGEN-RELATED CELL ADHESION MOLECULE 19"/>
    <property type="match status" value="1"/>
</dbReference>
<dbReference type="Ensembl" id="ENSPCET00000012608.1">
    <property type="protein sequence ID" value="ENSPCEP00000012181.1"/>
    <property type="gene ID" value="ENSPCEG00000009702.1"/>
</dbReference>
<evidence type="ECO:0000256" key="3">
    <source>
        <dbReference type="ARBA" id="ARBA00023319"/>
    </source>
</evidence>